<comment type="caution">
    <text evidence="1">The sequence shown here is derived from an EMBL/GenBank/DDBJ whole genome shotgun (WGS) entry which is preliminary data.</text>
</comment>
<reference evidence="1 2" key="1">
    <citation type="journal article" date="2020" name="Cell">
        <title>Large-Scale Comparative Analyses of Tick Genomes Elucidate Their Genetic Diversity and Vector Capacities.</title>
        <authorList>
            <consortium name="Tick Genome and Microbiome Consortium (TIGMIC)"/>
            <person name="Jia N."/>
            <person name="Wang J."/>
            <person name="Shi W."/>
            <person name="Du L."/>
            <person name="Sun Y."/>
            <person name="Zhan W."/>
            <person name="Jiang J.F."/>
            <person name="Wang Q."/>
            <person name="Zhang B."/>
            <person name="Ji P."/>
            <person name="Bell-Sakyi L."/>
            <person name="Cui X.M."/>
            <person name="Yuan T.T."/>
            <person name="Jiang B.G."/>
            <person name="Yang W.F."/>
            <person name="Lam T.T."/>
            <person name="Chang Q.C."/>
            <person name="Ding S.J."/>
            <person name="Wang X.J."/>
            <person name="Zhu J.G."/>
            <person name="Ruan X.D."/>
            <person name="Zhao L."/>
            <person name="Wei J.T."/>
            <person name="Ye R.Z."/>
            <person name="Que T.C."/>
            <person name="Du C.H."/>
            <person name="Zhou Y.H."/>
            <person name="Cheng J.X."/>
            <person name="Dai P.F."/>
            <person name="Guo W.B."/>
            <person name="Han X.H."/>
            <person name="Huang E.J."/>
            <person name="Li L.F."/>
            <person name="Wei W."/>
            <person name="Gao Y.C."/>
            <person name="Liu J.Z."/>
            <person name="Shao H.Z."/>
            <person name="Wang X."/>
            <person name="Wang C.C."/>
            <person name="Yang T.C."/>
            <person name="Huo Q.B."/>
            <person name="Li W."/>
            <person name="Chen H.Y."/>
            <person name="Chen S.E."/>
            <person name="Zhou L.G."/>
            <person name="Ni X.B."/>
            <person name="Tian J.H."/>
            <person name="Sheng Y."/>
            <person name="Liu T."/>
            <person name="Pan Y.S."/>
            <person name="Xia L.Y."/>
            <person name="Li J."/>
            <person name="Zhao F."/>
            <person name="Cao W.C."/>
        </authorList>
    </citation>
    <scope>NUCLEOTIDE SEQUENCE [LARGE SCALE GENOMIC DNA]</scope>
    <source>
        <strain evidence="1">Iper-2018</strain>
    </source>
</reference>
<gene>
    <name evidence="1" type="ORF">HPB47_026911</name>
</gene>
<dbReference type="Proteomes" id="UP000805193">
    <property type="component" value="Unassembled WGS sequence"/>
</dbReference>
<name>A0AC60PX87_IXOPE</name>
<accession>A0AC60PX87</accession>
<sequence length="174" mass="19373">MGDFPRFGNTDGGPLAGSSGEGLPKPKLGWVRQVPSKAEFFVRWIGWVRWGGAGGSQESGLCLKHLELVRTSWRPGQEHSHRCSSLRLMVSSSPHPDLALKEASLEGDHRTRRLSSRPQRPLPGLQELQTSTDGILNPEEVSRRVGTRYRHVRTRSKTGGGRHRVGPVAWLKRE</sequence>
<evidence type="ECO:0000313" key="2">
    <source>
        <dbReference type="Proteomes" id="UP000805193"/>
    </source>
</evidence>
<evidence type="ECO:0000313" key="1">
    <source>
        <dbReference type="EMBL" id="KAG0425918.1"/>
    </source>
</evidence>
<protein>
    <submittedName>
        <fullName evidence="1">Uncharacterized protein</fullName>
    </submittedName>
</protein>
<dbReference type="EMBL" id="JABSTQ010009788">
    <property type="protein sequence ID" value="KAG0425918.1"/>
    <property type="molecule type" value="Genomic_DNA"/>
</dbReference>
<keyword evidence="2" id="KW-1185">Reference proteome</keyword>
<organism evidence="1 2">
    <name type="scientific">Ixodes persulcatus</name>
    <name type="common">Taiga tick</name>
    <dbReference type="NCBI Taxonomy" id="34615"/>
    <lineage>
        <taxon>Eukaryota</taxon>
        <taxon>Metazoa</taxon>
        <taxon>Ecdysozoa</taxon>
        <taxon>Arthropoda</taxon>
        <taxon>Chelicerata</taxon>
        <taxon>Arachnida</taxon>
        <taxon>Acari</taxon>
        <taxon>Parasitiformes</taxon>
        <taxon>Ixodida</taxon>
        <taxon>Ixodoidea</taxon>
        <taxon>Ixodidae</taxon>
        <taxon>Ixodinae</taxon>
        <taxon>Ixodes</taxon>
    </lineage>
</organism>
<proteinExistence type="predicted"/>